<comment type="cofactor">
    <cofactor evidence="2">
        <name>FAD</name>
        <dbReference type="ChEBI" id="CHEBI:57692"/>
    </cofactor>
</comment>
<dbReference type="VEuPathDB" id="TriTrypDB:BSAL_33305"/>
<dbReference type="Proteomes" id="UP000051952">
    <property type="component" value="Unassembled WGS sequence"/>
</dbReference>
<dbReference type="Pfam" id="PF00258">
    <property type="entry name" value="Flavodoxin_1"/>
    <property type="match status" value="1"/>
</dbReference>
<dbReference type="InterPro" id="IPR017938">
    <property type="entry name" value="Riboflavin_synthase-like_b-brl"/>
</dbReference>
<dbReference type="PANTHER" id="PTHR19384">
    <property type="entry name" value="NITRIC OXIDE SYNTHASE-RELATED"/>
    <property type="match status" value="1"/>
</dbReference>
<keyword evidence="5" id="KW-0274">FAD</keyword>
<comment type="cofactor">
    <cofactor evidence="1">
        <name>FMN</name>
        <dbReference type="ChEBI" id="CHEBI:58210"/>
    </cofactor>
</comment>
<evidence type="ECO:0000256" key="7">
    <source>
        <dbReference type="ARBA" id="ARBA00023002"/>
    </source>
</evidence>
<dbReference type="InterPro" id="IPR029039">
    <property type="entry name" value="Flavoprotein-like_sf"/>
</dbReference>
<dbReference type="Gene3D" id="2.40.30.10">
    <property type="entry name" value="Translation factors"/>
    <property type="match status" value="1"/>
</dbReference>
<dbReference type="AlphaFoldDB" id="A0A0S4KLI2"/>
<evidence type="ECO:0000313" key="11">
    <source>
        <dbReference type="Proteomes" id="UP000051952"/>
    </source>
</evidence>
<dbReference type="InterPro" id="IPR003097">
    <property type="entry name" value="CysJ-like_FAD-binding"/>
</dbReference>
<reference evidence="11" key="1">
    <citation type="submission" date="2015-09" db="EMBL/GenBank/DDBJ databases">
        <authorList>
            <consortium name="Pathogen Informatics"/>
        </authorList>
    </citation>
    <scope>NUCLEOTIDE SEQUENCE [LARGE SCALE GENOMIC DNA]</scope>
    <source>
        <strain evidence="11">Lake Konstanz</strain>
    </source>
</reference>
<dbReference type="SUPFAM" id="SSF52343">
    <property type="entry name" value="Ferredoxin reductase-like, C-terminal NADP-linked domain"/>
    <property type="match status" value="1"/>
</dbReference>
<accession>A0A0S4KLI2</accession>
<evidence type="ECO:0000259" key="8">
    <source>
        <dbReference type="PROSITE" id="PS50902"/>
    </source>
</evidence>
<dbReference type="InterPro" id="IPR039261">
    <property type="entry name" value="FNR_nucleotide-bd"/>
</dbReference>
<dbReference type="OMA" id="DIMSIPR"/>
<evidence type="ECO:0000256" key="2">
    <source>
        <dbReference type="ARBA" id="ARBA00001974"/>
    </source>
</evidence>
<dbReference type="PANTHER" id="PTHR19384:SF10">
    <property type="entry name" value="NADPH-DEPENDENT DIFLAVIN OXIDOREDUCTASE 1"/>
    <property type="match status" value="1"/>
</dbReference>
<evidence type="ECO:0000313" key="10">
    <source>
        <dbReference type="EMBL" id="CUI15225.1"/>
    </source>
</evidence>
<proteinExistence type="predicted"/>
<dbReference type="InterPro" id="IPR008254">
    <property type="entry name" value="Flavodoxin/NO_synth"/>
</dbReference>
<dbReference type="Gene3D" id="3.40.50.360">
    <property type="match status" value="1"/>
</dbReference>
<evidence type="ECO:0000259" key="9">
    <source>
        <dbReference type="PROSITE" id="PS51384"/>
    </source>
</evidence>
<evidence type="ECO:0000256" key="4">
    <source>
        <dbReference type="ARBA" id="ARBA00022643"/>
    </source>
</evidence>
<dbReference type="PROSITE" id="PS50902">
    <property type="entry name" value="FLAVODOXIN_LIKE"/>
    <property type="match status" value="1"/>
</dbReference>
<dbReference type="GO" id="GO:0016491">
    <property type="term" value="F:oxidoreductase activity"/>
    <property type="evidence" value="ECO:0007669"/>
    <property type="project" value="UniProtKB-KW"/>
</dbReference>
<keyword evidence="11" id="KW-1185">Reference proteome</keyword>
<keyword evidence="3" id="KW-0285">Flavoprotein</keyword>
<dbReference type="OrthoDB" id="1856718at2759"/>
<dbReference type="InterPro" id="IPR001433">
    <property type="entry name" value="OxRdtase_FAD/NAD-bd"/>
</dbReference>
<dbReference type="InterPro" id="IPR001709">
    <property type="entry name" value="Flavoprot_Pyr_Nucl_cyt_Rdtase"/>
</dbReference>
<evidence type="ECO:0000256" key="5">
    <source>
        <dbReference type="ARBA" id="ARBA00022827"/>
    </source>
</evidence>
<dbReference type="PRINTS" id="PR00369">
    <property type="entry name" value="FLAVODOXIN"/>
</dbReference>
<sequence>MNTNILFATETGLSQEVAETIASYLVACGLRKCCVRSMDTVSIDQWELLSPLVVVCSTTGQGDPPATMRASWEHLKMSDCPDLPNLQFAVFGLGDSTYPKYNYMGKMLHNRLRQLGGVSLVHRGLGDEQDAGGVWEGLEAFLKSLVVALRLSNEQFTSTALAPPVLKFRSIIEDPSSFRAPFIPYPIKTTTFTIASRKQLTSSDHFQNICHIEFERFGFDTSTVVTLHSAEDDTGISFAPAAFLSSKINLVELLVRFFDLESCASRSLFHCLKAFCNDDEERERLEELASTSVQTDYLAYCYREKRNALEVLSEFPHCAIPFDYFLSQLKPMRPRMYSLSSSPSADKLNCAITVAHLQFSTPYGRARSGLCSRWLCAAAAGDKFEGFVSQSPSRLSLEKAQPLILVGPGTGIAPMRSIIREAAALHWKAPIYLFVGCRAPGRDYLYESEWIELQKEIKLTVVTAFSRFEGKKTYVQHRIVESGTAEALASLIADGGSILICGNSKQMPRDVERAFTSVVQHFICGGSESDAVRYVNECKRDGRYITDTWS</sequence>
<evidence type="ECO:0000256" key="6">
    <source>
        <dbReference type="ARBA" id="ARBA00022857"/>
    </source>
</evidence>
<dbReference type="InterPro" id="IPR001094">
    <property type="entry name" value="Flavdoxin-like"/>
</dbReference>
<dbReference type="InterPro" id="IPR017927">
    <property type="entry name" value="FAD-bd_FR_type"/>
</dbReference>
<dbReference type="InterPro" id="IPR023173">
    <property type="entry name" value="NADPH_Cyt_P450_Rdtase_alpha"/>
</dbReference>
<dbReference type="GO" id="GO:0005829">
    <property type="term" value="C:cytosol"/>
    <property type="evidence" value="ECO:0007669"/>
    <property type="project" value="TreeGrafter"/>
</dbReference>
<dbReference type="SUPFAM" id="SSF52218">
    <property type="entry name" value="Flavoproteins"/>
    <property type="match status" value="1"/>
</dbReference>
<keyword evidence="4" id="KW-0288">FMN</keyword>
<dbReference type="GO" id="GO:0050660">
    <property type="term" value="F:flavin adenine dinucleotide binding"/>
    <property type="evidence" value="ECO:0007669"/>
    <property type="project" value="TreeGrafter"/>
</dbReference>
<dbReference type="PRINTS" id="PR00371">
    <property type="entry name" value="FPNCR"/>
</dbReference>
<dbReference type="Gene3D" id="1.20.990.10">
    <property type="entry name" value="NADPH-cytochrome p450 Reductase, Chain A, domain 3"/>
    <property type="match status" value="1"/>
</dbReference>
<feature type="domain" description="FAD-binding FR-type" evidence="9">
    <location>
        <begin position="187"/>
        <end position="415"/>
    </location>
</feature>
<evidence type="ECO:0000256" key="3">
    <source>
        <dbReference type="ARBA" id="ARBA00022630"/>
    </source>
</evidence>
<dbReference type="Gene3D" id="3.40.50.80">
    <property type="entry name" value="Nucleotide-binding domain of ferredoxin-NADP reductase (FNR) module"/>
    <property type="match status" value="1"/>
</dbReference>
<protein>
    <submittedName>
        <fullName evidence="10">NADPH-cytochrome p450 reductase, putative</fullName>
    </submittedName>
</protein>
<name>A0A0S4KLI2_BODSA</name>
<evidence type="ECO:0000256" key="1">
    <source>
        <dbReference type="ARBA" id="ARBA00001917"/>
    </source>
</evidence>
<dbReference type="Pfam" id="PF00175">
    <property type="entry name" value="NAD_binding_1"/>
    <property type="match status" value="1"/>
</dbReference>
<organism evidence="10 11">
    <name type="scientific">Bodo saltans</name>
    <name type="common">Flagellated protozoan</name>
    <dbReference type="NCBI Taxonomy" id="75058"/>
    <lineage>
        <taxon>Eukaryota</taxon>
        <taxon>Discoba</taxon>
        <taxon>Euglenozoa</taxon>
        <taxon>Kinetoplastea</taxon>
        <taxon>Metakinetoplastina</taxon>
        <taxon>Eubodonida</taxon>
        <taxon>Bodonidae</taxon>
        <taxon>Bodo</taxon>
    </lineage>
</organism>
<dbReference type="EMBL" id="CYKH01001954">
    <property type="protein sequence ID" value="CUI15225.1"/>
    <property type="molecule type" value="Genomic_DNA"/>
</dbReference>
<keyword evidence="7" id="KW-0560">Oxidoreductase</keyword>
<dbReference type="SUPFAM" id="SSF63380">
    <property type="entry name" value="Riboflavin synthase domain-like"/>
    <property type="match status" value="1"/>
</dbReference>
<dbReference type="GO" id="GO:0010181">
    <property type="term" value="F:FMN binding"/>
    <property type="evidence" value="ECO:0007669"/>
    <property type="project" value="InterPro"/>
</dbReference>
<feature type="domain" description="Flavodoxin-like" evidence="8">
    <location>
        <begin position="3"/>
        <end position="146"/>
    </location>
</feature>
<gene>
    <name evidence="10" type="ORF">BSAL_33305</name>
</gene>
<dbReference type="PROSITE" id="PS51384">
    <property type="entry name" value="FAD_FR"/>
    <property type="match status" value="1"/>
</dbReference>
<dbReference type="Pfam" id="PF00667">
    <property type="entry name" value="FAD_binding_1"/>
    <property type="match status" value="1"/>
</dbReference>
<keyword evidence="6" id="KW-0521">NADP</keyword>